<evidence type="ECO:0008006" key="3">
    <source>
        <dbReference type="Google" id="ProtNLM"/>
    </source>
</evidence>
<protein>
    <recommendedName>
        <fullName evidence="3">RHS repeat-associated core domain-containing protein</fullName>
    </recommendedName>
</protein>
<dbReference type="Proteomes" id="UP000466863">
    <property type="component" value="Unassembled WGS sequence"/>
</dbReference>
<evidence type="ECO:0000313" key="1">
    <source>
        <dbReference type="EMBL" id="MQU45837.1"/>
    </source>
</evidence>
<dbReference type="SUPFAM" id="SSF56399">
    <property type="entry name" value="ADP-ribosylation"/>
    <property type="match status" value="1"/>
</dbReference>
<name>A0A6I1WWR7_9PSED</name>
<dbReference type="RefSeq" id="WP_153357552.1">
    <property type="nucleotide sequence ID" value="NZ_CP181271.1"/>
</dbReference>
<organism evidence="1 2">
    <name type="scientific">Pseudomonas helleri</name>
    <dbReference type="NCBI Taxonomy" id="1608996"/>
    <lineage>
        <taxon>Bacteria</taxon>
        <taxon>Pseudomonadati</taxon>
        <taxon>Pseudomonadota</taxon>
        <taxon>Gammaproteobacteria</taxon>
        <taxon>Pseudomonadales</taxon>
        <taxon>Pseudomonadaceae</taxon>
        <taxon>Pseudomonas</taxon>
    </lineage>
</organism>
<dbReference type="InterPro" id="IPR022385">
    <property type="entry name" value="Rhs_assc_core"/>
</dbReference>
<reference evidence="1 2" key="1">
    <citation type="submission" date="2019-10" db="EMBL/GenBank/DDBJ databases">
        <title>Evaluation of single-gene subtyping targets for Pseudomonas.</title>
        <authorList>
            <person name="Reichler S.J."/>
            <person name="Orsi R.H."/>
            <person name="Wiedmann M."/>
            <person name="Martin N.H."/>
            <person name="Murphy S.I."/>
        </authorList>
    </citation>
    <scope>NUCLEOTIDE SEQUENCE [LARGE SCALE GENOMIC DNA]</scope>
    <source>
        <strain evidence="1 2">FSL R10-1876</strain>
    </source>
</reference>
<proteinExistence type="predicted"/>
<dbReference type="NCBIfam" id="TIGR03696">
    <property type="entry name" value="Rhs_assc_core"/>
    <property type="match status" value="1"/>
</dbReference>
<evidence type="ECO:0000313" key="2">
    <source>
        <dbReference type="Proteomes" id="UP000466863"/>
    </source>
</evidence>
<comment type="caution">
    <text evidence="1">The sequence shown here is derived from an EMBL/GenBank/DDBJ whole genome shotgun (WGS) entry which is preliminary data.</text>
</comment>
<dbReference type="EMBL" id="WIVV01000206">
    <property type="protein sequence ID" value="MQU45837.1"/>
    <property type="molecule type" value="Genomic_DNA"/>
</dbReference>
<accession>A0A6I1WWR7</accession>
<dbReference type="AlphaFoldDB" id="A0A6I1WWR7"/>
<sequence>MYTKHKSIANRYLYDPLNRLTVAHSGQRFYNGTRIATEIQNNRKTCFFEHEAVPLAELQLGEAVTLLATDQQASVLNNVSSALGQPQSYSPYGYHPTTNGLLNLQGFNGEQPDPMTGHYLLGQGYRAYNPQLMRFNSPDSLSPFGKGGLNTYMYCFGNPVKYSDPTGHAPFFKSVRSFFGRFSSSPVKGIKQPFTLVTANRYLLTSEKIPADYFPDAHILSLSGLSDSVGLNISKANRFSGKVNEYLDPVVAGSIANEKLIKMVAGFNSEYHNIIKRRGTFLRTREAVQWSGVLKLERKVSAAFNALDKGIYKDIIFSDLLPERQVTVMFIRDRSNAMRSRFERTTTIRQS</sequence>
<dbReference type="Gene3D" id="2.180.10.10">
    <property type="entry name" value="RHS repeat-associated core"/>
    <property type="match status" value="1"/>
</dbReference>
<gene>
    <name evidence="1" type="ORF">GHO28_25525</name>
</gene>